<dbReference type="RefSeq" id="XP_011639451.1">
    <property type="nucleotide sequence ID" value="XM_011641149.2"/>
</dbReference>
<evidence type="ECO:0000256" key="1">
    <source>
        <dbReference type="SAM" id="Coils"/>
    </source>
</evidence>
<name>A0A6I9X4U0_9HYME</name>
<proteinExistence type="predicted"/>
<sequence>MQEEPKNTTKLGSTRKVRNAGTLDITLSSFVTSGTSRRTINSNMPGDVSQIQKVPRKKIPVSRQSIMPLQLDSQKKIDTECKELELGLLYDEYLQTVMMDLIMKKKTEEKKCLMIRQLATVAQEIDQDTRKLIKIKTRERDIMNLSLAQKETDAQLIAITKCTDDETFKAVQDMLFKLRFLLEPLDILQCNGIILPETQAEWKETQEVLIKCSNALKSIANLIGTKGETYCSVNTELKNFTETYNEIENLQKKLKEALCNLQVLILKNSSFSLACDNTLE</sequence>
<protein>
    <submittedName>
        <fullName evidence="3">Uncharacterized protein LOC105428707 isoform X1</fullName>
    </submittedName>
</protein>
<dbReference type="Proteomes" id="UP000504615">
    <property type="component" value="Unplaced"/>
</dbReference>
<dbReference type="AlphaFoldDB" id="A0A6I9X4U0"/>
<organism evidence="2 3">
    <name type="scientific">Pogonomyrmex barbatus</name>
    <name type="common">red harvester ant</name>
    <dbReference type="NCBI Taxonomy" id="144034"/>
    <lineage>
        <taxon>Eukaryota</taxon>
        <taxon>Metazoa</taxon>
        <taxon>Ecdysozoa</taxon>
        <taxon>Arthropoda</taxon>
        <taxon>Hexapoda</taxon>
        <taxon>Insecta</taxon>
        <taxon>Pterygota</taxon>
        <taxon>Neoptera</taxon>
        <taxon>Endopterygota</taxon>
        <taxon>Hymenoptera</taxon>
        <taxon>Apocrita</taxon>
        <taxon>Aculeata</taxon>
        <taxon>Formicoidea</taxon>
        <taxon>Formicidae</taxon>
        <taxon>Myrmicinae</taxon>
        <taxon>Pogonomyrmex</taxon>
    </lineage>
</organism>
<dbReference type="OrthoDB" id="7675507at2759"/>
<dbReference type="KEGG" id="pbar:105428707"/>
<keyword evidence="1" id="KW-0175">Coiled coil</keyword>
<keyword evidence="2" id="KW-1185">Reference proteome</keyword>
<gene>
    <name evidence="3" type="primary">LOC105428707</name>
</gene>
<accession>A0A6I9X4U0</accession>
<dbReference type="GeneID" id="105428707"/>
<evidence type="ECO:0000313" key="2">
    <source>
        <dbReference type="Proteomes" id="UP000504615"/>
    </source>
</evidence>
<reference evidence="3" key="1">
    <citation type="submission" date="2025-08" db="UniProtKB">
        <authorList>
            <consortium name="RefSeq"/>
        </authorList>
    </citation>
    <scope>IDENTIFICATION</scope>
</reference>
<feature type="coiled-coil region" evidence="1">
    <location>
        <begin position="237"/>
        <end position="267"/>
    </location>
</feature>
<evidence type="ECO:0000313" key="3">
    <source>
        <dbReference type="RefSeq" id="XP_011639451.1"/>
    </source>
</evidence>